<feature type="non-terminal residue" evidence="1">
    <location>
        <position position="1"/>
    </location>
</feature>
<dbReference type="EMBL" id="CAJOBR010007180">
    <property type="protein sequence ID" value="CAF4858342.1"/>
    <property type="molecule type" value="Genomic_DNA"/>
</dbReference>
<protein>
    <submittedName>
        <fullName evidence="1">Uncharacterized protein</fullName>
    </submittedName>
</protein>
<evidence type="ECO:0000313" key="1">
    <source>
        <dbReference type="EMBL" id="CAF4858342.1"/>
    </source>
</evidence>
<name>A0A821SQL4_9BILA</name>
<dbReference type="AlphaFoldDB" id="A0A821SQL4"/>
<gene>
    <name evidence="1" type="ORF">QYT958_LOCUS27718</name>
</gene>
<accession>A0A821SQL4</accession>
<proteinExistence type="predicted"/>
<evidence type="ECO:0000313" key="2">
    <source>
        <dbReference type="Proteomes" id="UP000663848"/>
    </source>
</evidence>
<reference evidence="1" key="1">
    <citation type="submission" date="2021-02" db="EMBL/GenBank/DDBJ databases">
        <authorList>
            <person name="Nowell W R."/>
        </authorList>
    </citation>
    <scope>NUCLEOTIDE SEQUENCE</scope>
</reference>
<comment type="caution">
    <text evidence="1">The sequence shown here is derived from an EMBL/GenBank/DDBJ whole genome shotgun (WGS) entry which is preliminary data.</text>
</comment>
<organism evidence="1 2">
    <name type="scientific">Rotaria socialis</name>
    <dbReference type="NCBI Taxonomy" id="392032"/>
    <lineage>
        <taxon>Eukaryota</taxon>
        <taxon>Metazoa</taxon>
        <taxon>Spiralia</taxon>
        <taxon>Gnathifera</taxon>
        <taxon>Rotifera</taxon>
        <taxon>Eurotatoria</taxon>
        <taxon>Bdelloidea</taxon>
        <taxon>Philodinida</taxon>
        <taxon>Philodinidae</taxon>
        <taxon>Rotaria</taxon>
    </lineage>
</organism>
<dbReference type="Proteomes" id="UP000663848">
    <property type="component" value="Unassembled WGS sequence"/>
</dbReference>
<sequence>SRLSSTNTNDPPSDEEILMIDSQVNQYLMMKHPTSIASPTGIWRNWQEKCLKVPVFSRGTHGVGGTWKQYPGRKPS</sequence>